<feature type="transmembrane region" description="Helical" evidence="1">
    <location>
        <begin position="21"/>
        <end position="44"/>
    </location>
</feature>
<sequence>MRVGLKVRVNAVGGIVATSRVLTYWLVVAICFMTMMSQGVLLLVRQSAGQGLEVHRVVLFFLSLGLLVFTLCFFRVIRLETPVGGVWPAVAWESRRLGSFNQDVAEFVPEDVVEIRVRRSQFLAPAAHLIVQGHRPMFLARVRSHEDKSLSTIAEALGTSVRLSSRSTVPTRYAGG</sequence>
<protein>
    <submittedName>
        <fullName evidence="2">Uncharacterized protein</fullName>
    </submittedName>
</protein>
<feature type="transmembrane region" description="Helical" evidence="1">
    <location>
        <begin position="56"/>
        <end position="77"/>
    </location>
</feature>
<accession>A0ABP9G0B2</accession>
<reference evidence="3" key="1">
    <citation type="journal article" date="2019" name="Int. J. Syst. Evol. Microbiol.">
        <title>The Global Catalogue of Microorganisms (GCM) 10K type strain sequencing project: providing services to taxonomists for standard genome sequencing and annotation.</title>
        <authorList>
            <consortium name="The Broad Institute Genomics Platform"/>
            <consortium name="The Broad Institute Genome Sequencing Center for Infectious Disease"/>
            <person name="Wu L."/>
            <person name="Ma J."/>
        </authorList>
    </citation>
    <scope>NUCLEOTIDE SEQUENCE [LARGE SCALE GENOMIC DNA]</scope>
    <source>
        <strain evidence="3">JCM 19129</strain>
    </source>
</reference>
<keyword evidence="1" id="KW-1133">Transmembrane helix</keyword>
<keyword evidence="1" id="KW-0812">Transmembrane</keyword>
<evidence type="ECO:0000256" key="1">
    <source>
        <dbReference type="SAM" id="Phobius"/>
    </source>
</evidence>
<dbReference type="Proteomes" id="UP001500368">
    <property type="component" value="Unassembled WGS sequence"/>
</dbReference>
<evidence type="ECO:0000313" key="3">
    <source>
        <dbReference type="Proteomes" id="UP001500368"/>
    </source>
</evidence>
<keyword evidence="3" id="KW-1185">Reference proteome</keyword>
<dbReference type="EMBL" id="BAABLW010000007">
    <property type="protein sequence ID" value="GAA4924642.1"/>
    <property type="molecule type" value="Genomic_DNA"/>
</dbReference>
<gene>
    <name evidence="2" type="ORF">GCM10025790_22380</name>
</gene>
<name>A0ABP9G0B2_9MICC</name>
<keyword evidence="1" id="KW-0472">Membrane</keyword>
<proteinExistence type="predicted"/>
<organism evidence="2 3">
    <name type="scientific">Nesterenkonia rhizosphaerae</name>
    <dbReference type="NCBI Taxonomy" id="1348272"/>
    <lineage>
        <taxon>Bacteria</taxon>
        <taxon>Bacillati</taxon>
        <taxon>Actinomycetota</taxon>
        <taxon>Actinomycetes</taxon>
        <taxon>Micrococcales</taxon>
        <taxon>Micrococcaceae</taxon>
        <taxon>Nesterenkonia</taxon>
    </lineage>
</organism>
<comment type="caution">
    <text evidence="2">The sequence shown here is derived from an EMBL/GenBank/DDBJ whole genome shotgun (WGS) entry which is preliminary data.</text>
</comment>
<evidence type="ECO:0000313" key="2">
    <source>
        <dbReference type="EMBL" id="GAA4924642.1"/>
    </source>
</evidence>